<reference evidence="1 2" key="1">
    <citation type="submission" date="2019-10" db="EMBL/GenBank/DDBJ databases">
        <authorList>
            <person name="Palmer J.M."/>
        </authorList>
    </citation>
    <scope>NUCLEOTIDE SEQUENCE [LARGE SCALE GENOMIC DNA]</scope>
    <source>
        <strain evidence="1 2">TWF696</strain>
    </source>
</reference>
<name>A0AAV9U971_9PEZI</name>
<evidence type="ECO:0000313" key="1">
    <source>
        <dbReference type="EMBL" id="KAK6336171.1"/>
    </source>
</evidence>
<gene>
    <name evidence="1" type="ORF">TWF696_001734</name>
</gene>
<protein>
    <submittedName>
        <fullName evidence="1">Uncharacterized protein</fullName>
    </submittedName>
</protein>
<accession>A0AAV9U971</accession>
<organism evidence="1 2">
    <name type="scientific">Orbilia brochopaga</name>
    <dbReference type="NCBI Taxonomy" id="3140254"/>
    <lineage>
        <taxon>Eukaryota</taxon>
        <taxon>Fungi</taxon>
        <taxon>Dikarya</taxon>
        <taxon>Ascomycota</taxon>
        <taxon>Pezizomycotina</taxon>
        <taxon>Orbiliomycetes</taxon>
        <taxon>Orbiliales</taxon>
        <taxon>Orbiliaceae</taxon>
        <taxon>Orbilia</taxon>
    </lineage>
</organism>
<proteinExistence type="predicted"/>
<evidence type="ECO:0000313" key="2">
    <source>
        <dbReference type="Proteomes" id="UP001375240"/>
    </source>
</evidence>
<comment type="caution">
    <text evidence="1">The sequence shown here is derived from an EMBL/GenBank/DDBJ whole genome shotgun (WGS) entry which is preliminary data.</text>
</comment>
<dbReference type="AlphaFoldDB" id="A0AAV9U971"/>
<sequence length="68" mass="8246">MSVPSYGLNPTIEELECTLFIRPLTQQRREELNEEISYFERFLKNETSGDIRTYLNIDFSDYWHRIKV</sequence>
<dbReference type="Proteomes" id="UP001375240">
    <property type="component" value="Unassembled WGS sequence"/>
</dbReference>
<keyword evidence="2" id="KW-1185">Reference proteome</keyword>
<dbReference type="EMBL" id="JAVHNQ010000011">
    <property type="protein sequence ID" value="KAK6336171.1"/>
    <property type="molecule type" value="Genomic_DNA"/>
</dbReference>